<dbReference type="Gene3D" id="1.10.10.10">
    <property type="entry name" value="Winged helix-like DNA-binding domain superfamily/Winged helix DNA-binding domain"/>
    <property type="match status" value="1"/>
</dbReference>
<dbReference type="PANTHER" id="PTHR42756:SF1">
    <property type="entry name" value="TRANSCRIPTIONAL REPRESSOR OF EMRAB OPERON"/>
    <property type="match status" value="1"/>
</dbReference>
<gene>
    <name evidence="5" type="ordered locus">Ta1166</name>
</gene>
<evidence type="ECO:0000313" key="6">
    <source>
        <dbReference type="Proteomes" id="UP000001024"/>
    </source>
</evidence>
<evidence type="ECO:0000256" key="3">
    <source>
        <dbReference type="ARBA" id="ARBA00023163"/>
    </source>
</evidence>
<evidence type="ECO:0000256" key="1">
    <source>
        <dbReference type="ARBA" id="ARBA00023015"/>
    </source>
</evidence>
<dbReference type="PANTHER" id="PTHR42756">
    <property type="entry name" value="TRANSCRIPTIONAL REGULATOR, MARR"/>
    <property type="match status" value="1"/>
</dbReference>
<dbReference type="GO" id="GO:0003677">
    <property type="term" value="F:DNA binding"/>
    <property type="evidence" value="ECO:0007669"/>
    <property type="project" value="UniProtKB-KW"/>
</dbReference>
<dbReference type="SUPFAM" id="SSF46785">
    <property type="entry name" value="Winged helix' DNA-binding domain"/>
    <property type="match status" value="1"/>
</dbReference>
<dbReference type="OrthoDB" id="10712at2157"/>
<dbReference type="InterPro" id="IPR036388">
    <property type="entry name" value="WH-like_DNA-bd_sf"/>
</dbReference>
<reference evidence="5 6" key="1">
    <citation type="journal article" date="2000" name="Nature">
        <title>The genome sequence of the thermoacidophilic scavenger Thermoplasma acidophilum.</title>
        <authorList>
            <person name="Ruepp A."/>
            <person name="Graml W."/>
            <person name="Santos-Martinez M.L."/>
            <person name="Koretke K.K."/>
            <person name="Volker C."/>
            <person name="Mewes H.W."/>
            <person name="Frishman D."/>
            <person name="Stocker S."/>
            <person name="Lupas A.N."/>
            <person name="Baumeister W."/>
        </authorList>
    </citation>
    <scope>NUCLEOTIDE SEQUENCE [LARGE SCALE GENOMIC DNA]</scope>
    <source>
        <strain evidence="6">ATCC 25905 / DSM 1728 / JCM 9062 / NBRC 15155 / AMRC-C165</strain>
    </source>
</reference>
<dbReference type="InterPro" id="IPR000835">
    <property type="entry name" value="HTH_MarR-typ"/>
</dbReference>
<keyword evidence="1" id="KW-0805">Transcription regulation</keyword>
<dbReference type="eggNOG" id="arCOG03179">
    <property type="taxonomic scope" value="Archaea"/>
</dbReference>
<dbReference type="PRINTS" id="PR00598">
    <property type="entry name" value="HTHMARR"/>
</dbReference>
<dbReference type="AlphaFoldDB" id="Q9HJ09"/>
<proteinExistence type="predicted"/>
<dbReference type="InParanoid" id="Q9HJ09"/>
<dbReference type="PaxDb" id="273075-Ta1166"/>
<organism evidence="5 6">
    <name type="scientific">Thermoplasma acidophilum (strain ATCC 25905 / DSM 1728 / JCM 9062 / NBRC 15155 / AMRC-C165)</name>
    <dbReference type="NCBI Taxonomy" id="273075"/>
    <lineage>
        <taxon>Archaea</taxon>
        <taxon>Methanobacteriati</taxon>
        <taxon>Thermoplasmatota</taxon>
        <taxon>Thermoplasmata</taxon>
        <taxon>Thermoplasmatales</taxon>
        <taxon>Thermoplasmataceae</taxon>
        <taxon>Thermoplasma</taxon>
    </lineage>
</organism>
<keyword evidence="6" id="KW-1185">Reference proteome</keyword>
<dbReference type="EnsemblBacteria" id="CAC12291">
    <property type="protein sequence ID" value="CAC12291"/>
    <property type="gene ID" value="CAC12291"/>
</dbReference>
<dbReference type="STRING" id="273075.gene:9572387"/>
<dbReference type="GO" id="GO:0003700">
    <property type="term" value="F:DNA-binding transcription factor activity"/>
    <property type="evidence" value="ECO:0007669"/>
    <property type="project" value="InterPro"/>
</dbReference>
<dbReference type="SMART" id="SM00347">
    <property type="entry name" value="HTH_MARR"/>
    <property type="match status" value="1"/>
</dbReference>
<evidence type="ECO:0000259" key="4">
    <source>
        <dbReference type="PROSITE" id="PS50995"/>
    </source>
</evidence>
<keyword evidence="2" id="KW-0238">DNA-binding</keyword>
<protein>
    <submittedName>
        <fullName evidence="5">Transcription regulator SlyA related protein</fullName>
    </submittedName>
</protein>
<name>Q9HJ09_THEAC</name>
<dbReference type="Pfam" id="PF01047">
    <property type="entry name" value="MarR"/>
    <property type="match status" value="1"/>
</dbReference>
<dbReference type="PROSITE" id="PS50995">
    <property type="entry name" value="HTH_MARR_2"/>
    <property type="match status" value="1"/>
</dbReference>
<keyword evidence="3" id="KW-0804">Transcription</keyword>
<dbReference type="KEGG" id="tac:Ta1166"/>
<sequence>MIEMNEKSCNSKAIQVWRLYVDLWKLWYKKTERNLNTINLSVTEFTIMRQLSDNGPMSMAAIASAINVTPGWVTGVIDKMEDKGLVMRKREETDRRIIKISLTEHGKVTYEEAKEKHFAFIEKSLSGLSESDLDMANDVLTKMIDSINSV</sequence>
<feature type="domain" description="HTH marR-type" evidence="4">
    <location>
        <begin position="1"/>
        <end position="145"/>
    </location>
</feature>
<dbReference type="InterPro" id="IPR036390">
    <property type="entry name" value="WH_DNA-bd_sf"/>
</dbReference>
<evidence type="ECO:0000256" key="2">
    <source>
        <dbReference type="ARBA" id="ARBA00023125"/>
    </source>
</evidence>
<dbReference type="HOGENOM" id="CLU_083287_27_4_2"/>
<accession>Q9HJ09</accession>
<dbReference type="EMBL" id="AL445066">
    <property type="protein sequence ID" value="CAC12291.1"/>
    <property type="molecule type" value="Genomic_DNA"/>
</dbReference>
<dbReference type="Proteomes" id="UP000001024">
    <property type="component" value="Chromosome"/>
</dbReference>
<evidence type="ECO:0000313" key="5">
    <source>
        <dbReference type="EMBL" id="CAC12291.1"/>
    </source>
</evidence>